<dbReference type="HOGENOM" id="CLU_493756_0_0_1"/>
<keyword evidence="3" id="KW-1185">Reference proteome</keyword>
<feature type="region of interest" description="Disordered" evidence="1">
    <location>
        <begin position="93"/>
        <end position="127"/>
    </location>
</feature>
<name>W4YBZ8_STRPU</name>
<sequence length="650" mass="71889">MQKGPSTEDPVKWSTRLVMTWMRSYDDSREEVKKKILEVVETNDIDGLTLKQLRADSEEIHTLFPSLKDRLTFKAMLRDIFKDVRCSHCHTNGGSAGNACSHEPPAQKPTPTQAPAHAQQLSSKTNHATQAVANHRNAANHAHNGEANHKPASSHVSRRSPLLSPRPHPLPRQDSQENTQIVHNDNGQPTSRSKLNPLAVTMVPNVQPVISPREREFNSAQMHRFMSPQVSGIHSNQMMPHGAPAVSFPFAPIAGQFNVSVANQALAAALAARALPHQQTYQQHQQPIAHATSASTTVGSSQAATSRSAMFPPPNHHHHHRSIAPVPTSAPPPPPPPTVTQRIVEILSKDDKDLPATSTTSTASPSEHPHSSQQPHNSQQPTSSNVPVTMPLIGTRGRPATKGAIRSAKISQKYKKIIQRMKSAHKQVIEIPYPAPLPSFSQLLRQQIGRGNIANFRSRFTYECAQYYMSLNPTPSHTEYRNISKTIVENFPVLSSPDEDVPWRKFNNQLSQAIRNIRRQLRSVPNSGYPPAQKRKYWRNLASQFMCNSPNGMTLSQLTQQQQQQLGLVGSSGEHGNGNDDGDDDDDDDDDDNIIILKEEDDEDDVDDDERGDGRDDDENEGGDVDDGTTDESDDDDSVVPAEWSNVKRE</sequence>
<dbReference type="AlphaFoldDB" id="W4YBZ8"/>
<feature type="compositionally biased region" description="Low complexity" evidence="1">
    <location>
        <begin position="355"/>
        <end position="384"/>
    </location>
</feature>
<dbReference type="GeneID" id="579484"/>
<reference evidence="3" key="1">
    <citation type="submission" date="2015-02" db="EMBL/GenBank/DDBJ databases">
        <title>Genome sequencing for Strongylocentrotus purpuratus.</title>
        <authorList>
            <person name="Murali S."/>
            <person name="Liu Y."/>
            <person name="Vee V."/>
            <person name="English A."/>
            <person name="Wang M."/>
            <person name="Skinner E."/>
            <person name="Han Y."/>
            <person name="Muzny D.M."/>
            <person name="Worley K.C."/>
            <person name="Gibbs R.A."/>
        </authorList>
    </citation>
    <scope>NUCLEOTIDE SEQUENCE</scope>
</reference>
<feature type="compositionally biased region" description="Low complexity" evidence="1">
    <location>
        <begin position="109"/>
        <end position="120"/>
    </location>
</feature>
<feature type="region of interest" description="Disordered" evidence="1">
    <location>
        <begin position="281"/>
        <end position="407"/>
    </location>
</feature>
<dbReference type="Proteomes" id="UP000007110">
    <property type="component" value="Unassembled WGS sequence"/>
</dbReference>
<dbReference type="OrthoDB" id="10065371at2759"/>
<accession>W4YBZ8</accession>
<feature type="compositionally biased region" description="Acidic residues" evidence="1">
    <location>
        <begin position="580"/>
        <end position="638"/>
    </location>
</feature>
<feature type="compositionally biased region" description="Low complexity" evidence="1">
    <location>
        <begin position="557"/>
        <end position="572"/>
    </location>
</feature>
<protein>
    <submittedName>
        <fullName evidence="2">Uncharacterized protein</fullName>
    </submittedName>
</protein>
<dbReference type="KEGG" id="spu:579484"/>
<dbReference type="InParanoid" id="W4YBZ8"/>
<dbReference type="EnsemblMetazoa" id="XM_794947">
    <property type="protein sequence ID" value="XP_800040"/>
    <property type="gene ID" value="LOC579484"/>
</dbReference>
<evidence type="ECO:0000313" key="2">
    <source>
        <dbReference type="EnsemblMetazoa" id="XP_800040"/>
    </source>
</evidence>
<reference evidence="2" key="2">
    <citation type="submission" date="2021-01" db="UniProtKB">
        <authorList>
            <consortium name="EnsemblMetazoa"/>
        </authorList>
    </citation>
    <scope>IDENTIFICATION</scope>
</reference>
<feature type="compositionally biased region" description="Polar residues" evidence="1">
    <location>
        <begin position="292"/>
        <end position="308"/>
    </location>
</feature>
<evidence type="ECO:0000313" key="3">
    <source>
        <dbReference type="Proteomes" id="UP000007110"/>
    </source>
</evidence>
<feature type="compositionally biased region" description="Low complexity" evidence="1">
    <location>
        <begin position="153"/>
        <end position="163"/>
    </location>
</feature>
<feature type="region of interest" description="Disordered" evidence="1">
    <location>
        <begin position="557"/>
        <end position="650"/>
    </location>
</feature>
<feature type="region of interest" description="Disordered" evidence="1">
    <location>
        <begin position="142"/>
        <end position="196"/>
    </location>
</feature>
<evidence type="ECO:0000256" key="1">
    <source>
        <dbReference type="SAM" id="MobiDB-lite"/>
    </source>
</evidence>
<dbReference type="RefSeq" id="XP_800040.1">
    <property type="nucleotide sequence ID" value="XM_794947.5"/>
</dbReference>
<dbReference type="OMA" id="HTEYRNI"/>
<organism evidence="2 3">
    <name type="scientific">Strongylocentrotus purpuratus</name>
    <name type="common">Purple sea urchin</name>
    <dbReference type="NCBI Taxonomy" id="7668"/>
    <lineage>
        <taxon>Eukaryota</taxon>
        <taxon>Metazoa</taxon>
        <taxon>Echinodermata</taxon>
        <taxon>Eleutherozoa</taxon>
        <taxon>Echinozoa</taxon>
        <taxon>Echinoidea</taxon>
        <taxon>Euechinoidea</taxon>
        <taxon>Echinacea</taxon>
        <taxon>Camarodonta</taxon>
        <taxon>Echinidea</taxon>
        <taxon>Strongylocentrotidae</taxon>
        <taxon>Strongylocentrotus</taxon>
    </lineage>
</organism>
<feature type="compositionally biased region" description="Polar residues" evidence="1">
    <location>
        <begin position="176"/>
        <end position="194"/>
    </location>
</feature>
<feature type="compositionally biased region" description="Pro residues" evidence="1">
    <location>
        <begin position="328"/>
        <end position="338"/>
    </location>
</feature>
<proteinExistence type="predicted"/>